<organism evidence="7 8">
    <name type="scientific">Heterodera trifolii</name>
    <dbReference type="NCBI Taxonomy" id="157864"/>
    <lineage>
        <taxon>Eukaryota</taxon>
        <taxon>Metazoa</taxon>
        <taxon>Ecdysozoa</taxon>
        <taxon>Nematoda</taxon>
        <taxon>Chromadorea</taxon>
        <taxon>Rhabditida</taxon>
        <taxon>Tylenchina</taxon>
        <taxon>Tylenchomorpha</taxon>
        <taxon>Tylenchoidea</taxon>
        <taxon>Heteroderidae</taxon>
        <taxon>Heteroderinae</taxon>
        <taxon>Heterodera</taxon>
    </lineage>
</organism>
<keyword evidence="4" id="KW-0479">Metal-binding</keyword>
<evidence type="ECO:0000256" key="2">
    <source>
        <dbReference type="ARBA" id="ARBA00022741"/>
    </source>
</evidence>
<dbReference type="GO" id="GO:0005524">
    <property type="term" value="F:ATP binding"/>
    <property type="evidence" value="ECO:0007669"/>
    <property type="project" value="UniProtKB-KW"/>
</dbReference>
<dbReference type="InterPro" id="IPR007527">
    <property type="entry name" value="Znf_SWIM"/>
</dbReference>
<dbReference type="Pfam" id="PF03969">
    <property type="entry name" value="AFG1_ATPase"/>
    <property type="match status" value="1"/>
</dbReference>
<keyword evidence="4" id="KW-0863">Zinc-finger</keyword>
<dbReference type="InterPro" id="IPR027417">
    <property type="entry name" value="P-loop_NTPase"/>
</dbReference>
<dbReference type="Proteomes" id="UP001620626">
    <property type="component" value="Unassembled WGS sequence"/>
</dbReference>
<evidence type="ECO:0000256" key="3">
    <source>
        <dbReference type="ARBA" id="ARBA00022840"/>
    </source>
</evidence>
<keyword evidence="2" id="KW-0547">Nucleotide-binding</keyword>
<evidence type="ECO:0000313" key="7">
    <source>
        <dbReference type="EMBL" id="KAL3108421.1"/>
    </source>
</evidence>
<dbReference type="Gene3D" id="3.40.50.300">
    <property type="entry name" value="P-loop containing nucleotide triphosphate hydrolases"/>
    <property type="match status" value="1"/>
</dbReference>
<dbReference type="InterPro" id="IPR056649">
    <property type="entry name" value="DUF7747"/>
</dbReference>
<evidence type="ECO:0000313" key="8">
    <source>
        <dbReference type="Proteomes" id="UP001620626"/>
    </source>
</evidence>
<comment type="caution">
    <text evidence="7">The sequence shown here is derived from an EMBL/GenBank/DDBJ whole genome shotgun (WGS) entry which is preliminary data.</text>
</comment>
<evidence type="ECO:0000256" key="5">
    <source>
        <dbReference type="SAM" id="MobiDB-lite"/>
    </source>
</evidence>
<comment type="similarity">
    <text evidence="1">Belongs to the AFG1 ATPase family.</text>
</comment>
<dbReference type="Pfam" id="PF24927">
    <property type="entry name" value="DUF7747"/>
    <property type="match status" value="1"/>
</dbReference>
<protein>
    <recommendedName>
        <fullName evidence="6">SWIM-type domain-containing protein</fullName>
    </recommendedName>
</protein>
<keyword evidence="3" id="KW-0067">ATP-binding</keyword>
<gene>
    <name evidence="7" type="ORF">niasHT_015343</name>
</gene>
<dbReference type="PANTHER" id="PTHR12169:SF6">
    <property type="entry name" value="AFG1-LIKE ATPASE"/>
    <property type="match status" value="1"/>
</dbReference>
<evidence type="ECO:0000256" key="1">
    <source>
        <dbReference type="ARBA" id="ARBA00010322"/>
    </source>
</evidence>
<dbReference type="PROSITE" id="PS50966">
    <property type="entry name" value="ZF_SWIM"/>
    <property type="match status" value="1"/>
</dbReference>
<accession>A0ABD2KZR9</accession>
<feature type="domain" description="SWIM-type" evidence="6">
    <location>
        <begin position="758"/>
        <end position="792"/>
    </location>
</feature>
<name>A0ABD2KZR9_9BILA</name>
<dbReference type="NCBIfam" id="NF040713">
    <property type="entry name" value="ZapE"/>
    <property type="match status" value="1"/>
</dbReference>
<dbReference type="InterPro" id="IPR005654">
    <property type="entry name" value="ATPase_AFG1-like"/>
</dbReference>
<evidence type="ECO:0000259" key="6">
    <source>
        <dbReference type="PROSITE" id="PS50966"/>
    </source>
</evidence>
<feature type="compositionally biased region" description="Polar residues" evidence="5">
    <location>
        <begin position="309"/>
        <end position="319"/>
    </location>
</feature>
<dbReference type="GO" id="GO:0008270">
    <property type="term" value="F:zinc ion binding"/>
    <property type="evidence" value="ECO:0007669"/>
    <property type="project" value="UniProtKB-KW"/>
</dbReference>
<reference evidence="7 8" key="1">
    <citation type="submission" date="2024-10" db="EMBL/GenBank/DDBJ databases">
        <authorList>
            <person name="Kim D."/>
        </authorList>
    </citation>
    <scope>NUCLEOTIDE SEQUENCE [LARGE SCALE GENOMIC DNA]</scope>
    <source>
        <strain evidence="7">BH-2024</strain>
    </source>
</reference>
<dbReference type="PANTHER" id="PTHR12169">
    <property type="entry name" value="ATPASE N2B"/>
    <property type="match status" value="1"/>
</dbReference>
<keyword evidence="4" id="KW-0862">Zinc</keyword>
<evidence type="ECO:0000256" key="4">
    <source>
        <dbReference type="PROSITE-ProRule" id="PRU00325"/>
    </source>
</evidence>
<proteinExistence type="inferred from homology"/>
<feature type="region of interest" description="Disordered" evidence="5">
    <location>
        <begin position="297"/>
        <end position="319"/>
    </location>
</feature>
<feature type="compositionally biased region" description="Low complexity" evidence="5">
    <location>
        <begin position="193"/>
        <end position="216"/>
    </location>
</feature>
<sequence>MENWYSKEFISSSQTAARLVFNINNCVDLSKVLQLRPNRPPDAKGRESFVYIMDGAVVRSIKDLPIDELTPWNSKKCKSSTRFSSVQFDAEKNSLVFNRYIISDAANVERPECLIACYYCKHPIFNLVKKIYYACDSNRERCLPGTFVIFIYEFAHAEFLYRTYGAYRISANNSMASSHSQQHQHLSPAISSHSQNQSQPVIQQQHHHQQQQSNNTNSIQRYFENVPLKMEDFIMDETGAMPTEDSYEFDTYLQGTPNASCLEDILEACNSASLKRTQETAFPNDSMALLPQLKRVKRSNSEQPDPENGVTSPKSGGCVSSANESSIHFRHFFTTEGLLENFRKNCLCVREELAQLLDKLDDQFVVKDEQQLVKNEQEPSNEEEVSDGNAITEGKEAVIGGCLLVDSSFLAENLYFTVLWFRNGTFLDSNNCPLIHPVAALISSRVQPDDQQFLVNRFSNEISADDSKGICRSVLSSDCDDFDSVNSTASPLFAYPCVRLIPIGQIKQILHDKITSLNEEEFQCKVEGDLFRSEDGLLNSLLSFEHFARKLRIVERGWPSGFRMWFREKSGWIYERCSLVARIKAGFAQNDAHFDMGEALAPLKENLLQNLSATLEDFCDSDPNSALQNAISTTEQVFTDLLIRAVHSVISSSSDQPTDSFSVRLHPSKAHFWIGSSQWAQLSAQERRECLSNLGLSALSAAGTLSANSFDPLIFSGLNRSQKMDLLSRANALDVLNQTDNVQKKRFVVEDSAGQCAFYVCNESKSVQCQCHSNDQSFHLCEHILAIVLKDNCFARKVSEIISQNRGRTANSATMVNGLQLDSSPVVEIICCSSNGSFSIFNPWLLTRLDTMANASNFCLRLFCPFFSHIKNSNRRLTTAFTLRFPHFSTSNLYDATEFENVENEPKSSSKSICSEYLTRVAEGNLKRDNAQLNVIEHFDRLLLEIVAHNEKGTVFPSMKTIGGFFSRLFADKNLKKQRQMDAPMGIYLHGASVQIKRRERIHFHEFMQQFHKDLHRLKISSAVPSADLVPKIAEALIGRAVLFCFDEFQVVDIADAMILKRLFTELFSRGLVLVATSNRPPVDLYKNGLQRHQFVPFIRLLEQKCRVICLDSGIDYRKQISDKMAEDSFFVGSGPEIDAKMDNSFKFLILHENDVVGPKTLNILGRTLKMERCCGRVADVHFDDLCKKPLSANDYLAISRVFHTVLIRRIPFFTRVKLSEARRFITLIDTFYDQKVRVICSADAEPDKLFQFEEEAELSDTQRMLMDDLSVREGEESATANVFSGSEEMFAFARTVSRMAEMRTETYQKHRRPS</sequence>
<dbReference type="EMBL" id="JBICBT010000590">
    <property type="protein sequence ID" value="KAL3108421.1"/>
    <property type="molecule type" value="Genomic_DNA"/>
</dbReference>
<keyword evidence="8" id="KW-1185">Reference proteome</keyword>
<feature type="region of interest" description="Disordered" evidence="5">
    <location>
        <begin position="178"/>
        <end position="216"/>
    </location>
</feature>